<keyword evidence="4" id="KW-1185">Reference proteome</keyword>
<dbReference type="EnsemblPlants" id="LPERR02G16370.1">
    <property type="protein sequence ID" value="LPERR02G16370.1"/>
    <property type="gene ID" value="LPERR02G16370"/>
</dbReference>
<dbReference type="Proteomes" id="UP000032180">
    <property type="component" value="Chromosome 2"/>
</dbReference>
<organism evidence="3 4">
    <name type="scientific">Leersia perrieri</name>
    <dbReference type="NCBI Taxonomy" id="77586"/>
    <lineage>
        <taxon>Eukaryota</taxon>
        <taxon>Viridiplantae</taxon>
        <taxon>Streptophyta</taxon>
        <taxon>Embryophyta</taxon>
        <taxon>Tracheophyta</taxon>
        <taxon>Spermatophyta</taxon>
        <taxon>Magnoliopsida</taxon>
        <taxon>Liliopsida</taxon>
        <taxon>Poales</taxon>
        <taxon>Poaceae</taxon>
        <taxon>BOP clade</taxon>
        <taxon>Oryzoideae</taxon>
        <taxon>Oryzeae</taxon>
        <taxon>Oryzinae</taxon>
        <taxon>Leersia</taxon>
    </lineage>
</organism>
<protein>
    <submittedName>
        <fullName evidence="3">Uncharacterized protein</fullName>
    </submittedName>
</protein>
<evidence type="ECO:0000313" key="3">
    <source>
        <dbReference type="EnsemblPlants" id="LPERR02G16370.1"/>
    </source>
</evidence>
<dbReference type="AlphaFoldDB" id="A0A0D9VH13"/>
<dbReference type="Gramene" id="LPERR02G16370.1">
    <property type="protein sequence ID" value="LPERR02G16370.1"/>
    <property type="gene ID" value="LPERR02G16370"/>
</dbReference>
<dbReference type="eggNOG" id="ENOG502R5V2">
    <property type="taxonomic scope" value="Eukaryota"/>
</dbReference>
<reference evidence="3 4" key="1">
    <citation type="submission" date="2012-08" db="EMBL/GenBank/DDBJ databases">
        <title>Oryza genome evolution.</title>
        <authorList>
            <person name="Wing R.A."/>
        </authorList>
    </citation>
    <scope>NUCLEOTIDE SEQUENCE</scope>
</reference>
<reference evidence="4" key="2">
    <citation type="submission" date="2013-12" db="EMBL/GenBank/DDBJ databases">
        <authorList>
            <person name="Yu Y."/>
            <person name="Lee S."/>
            <person name="de Baynast K."/>
            <person name="Wissotski M."/>
            <person name="Liu L."/>
            <person name="Talag J."/>
            <person name="Goicoechea J."/>
            <person name="Angelova A."/>
            <person name="Jetty R."/>
            <person name="Kudrna D."/>
            <person name="Golser W."/>
            <person name="Rivera L."/>
            <person name="Zhang J."/>
            <person name="Wing R."/>
        </authorList>
    </citation>
    <scope>NUCLEOTIDE SEQUENCE</scope>
</reference>
<feature type="coiled-coil region" evidence="1">
    <location>
        <begin position="56"/>
        <end position="83"/>
    </location>
</feature>
<reference evidence="3" key="3">
    <citation type="submission" date="2015-04" db="UniProtKB">
        <authorList>
            <consortium name="EnsemblPlants"/>
        </authorList>
    </citation>
    <scope>IDENTIFICATION</scope>
</reference>
<evidence type="ECO:0000313" key="4">
    <source>
        <dbReference type="Proteomes" id="UP000032180"/>
    </source>
</evidence>
<name>A0A0D9VH13_9ORYZ</name>
<keyword evidence="1" id="KW-0175">Coiled coil</keyword>
<sequence>MEIAAATTASRAVIDTSRPFQSVREAVEVFGERCVRSRASSDSGGASAGGVVLPSLKKLEAELAEARGELERLRQSQSQMEMAVSSITVQLDAGLAILSGVDKGKELAVVDAGDGDSGRVRSDRWEWDEGRAEEWMARLEYLPSLSEALAIKMVEDDDQLGEKRQRKAKRKKQKSNAMNKKKKQQQQKKKKNGISFIGRLFSRKDKSR</sequence>
<evidence type="ECO:0000256" key="1">
    <source>
        <dbReference type="SAM" id="Coils"/>
    </source>
</evidence>
<feature type="region of interest" description="Disordered" evidence="2">
    <location>
        <begin position="157"/>
        <end position="208"/>
    </location>
</feature>
<proteinExistence type="predicted"/>
<accession>A0A0D9VH13</accession>
<dbReference type="HOGENOM" id="CLU_078358_2_0_1"/>
<evidence type="ECO:0000256" key="2">
    <source>
        <dbReference type="SAM" id="MobiDB-lite"/>
    </source>
</evidence>
<feature type="compositionally biased region" description="Basic residues" evidence="2">
    <location>
        <begin position="164"/>
        <end position="192"/>
    </location>
</feature>